<comment type="cofactor">
    <cofactor evidence="9">
        <name>Zn(2+)</name>
        <dbReference type="ChEBI" id="CHEBI:29105"/>
    </cofactor>
    <text evidence="9">Binds 2 Zn(2+) ions.</text>
</comment>
<evidence type="ECO:0000256" key="1">
    <source>
        <dbReference type="ARBA" id="ARBA00000402"/>
    </source>
</evidence>
<evidence type="ECO:0000256" key="7">
    <source>
        <dbReference type="ARBA" id="ARBA00022801"/>
    </source>
</evidence>
<dbReference type="GO" id="GO:0042802">
    <property type="term" value="F:identical protein binding"/>
    <property type="evidence" value="ECO:0007669"/>
    <property type="project" value="UniProtKB-ARBA"/>
</dbReference>
<feature type="binding site" evidence="9">
    <location>
        <position position="65"/>
    </location>
    <ligand>
        <name>Zn(2+)</name>
        <dbReference type="ChEBI" id="CHEBI:29105"/>
        <label>2</label>
        <note>catalytic</note>
    </ligand>
</feature>
<dbReference type="OrthoDB" id="85118at2157"/>
<dbReference type="RefSeq" id="WP_211532781.1">
    <property type="nucleotide sequence ID" value="NZ_CP058560.1"/>
</dbReference>
<dbReference type="PANTHER" id="PTHR46018:SF2">
    <property type="entry name" value="ZINC PHOSPHODIESTERASE ELAC PROTEIN 1"/>
    <property type="match status" value="1"/>
</dbReference>
<dbReference type="GeneID" id="64820830"/>
<reference evidence="11" key="1">
    <citation type="submission" date="2020-07" db="EMBL/GenBank/DDBJ databases">
        <title>Methanobacterium. sp. MethCan genome.</title>
        <authorList>
            <person name="Postec A."/>
            <person name="Quemeneur M."/>
        </authorList>
    </citation>
    <scope>NUCLEOTIDE SEQUENCE</scope>
    <source>
        <strain evidence="11">MethCAN</strain>
    </source>
</reference>
<feature type="binding site" evidence="9">
    <location>
        <position position="206"/>
    </location>
    <ligand>
        <name>Zn(2+)</name>
        <dbReference type="ChEBI" id="CHEBI:29105"/>
        <label>2</label>
        <note>catalytic</note>
    </ligand>
</feature>
<dbReference type="AlphaFoldDB" id="A0A8T8K5K8"/>
<keyword evidence="6 9" id="KW-0255">Endonuclease</keyword>
<evidence type="ECO:0000259" key="10">
    <source>
        <dbReference type="Pfam" id="PF12706"/>
    </source>
</evidence>
<evidence type="ECO:0000256" key="6">
    <source>
        <dbReference type="ARBA" id="ARBA00022759"/>
    </source>
</evidence>
<dbReference type="EMBL" id="CP058560">
    <property type="protein sequence ID" value="QUH23824.1"/>
    <property type="molecule type" value="Genomic_DNA"/>
</dbReference>
<dbReference type="KEGG" id="meme:HYG87_08655"/>
<proteinExistence type="inferred from homology"/>
<comment type="similarity">
    <text evidence="9">Belongs to the RNase Z family.</text>
</comment>
<evidence type="ECO:0000256" key="4">
    <source>
        <dbReference type="ARBA" id="ARBA00022722"/>
    </source>
</evidence>
<keyword evidence="7 9" id="KW-0378">Hydrolase</keyword>
<feature type="binding site" evidence="9">
    <location>
        <position position="206"/>
    </location>
    <ligand>
        <name>Zn(2+)</name>
        <dbReference type="ChEBI" id="CHEBI:29105"/>
        <label>1</label>
        <note>catalytic</note>
    </ligand>
</feature>
<comment type="subunit">
    <text evidence="2 9">Homodimer.</text>
</comment>
<feature type="active site" description="Proton acceptor" evidence="9">
    <location>
        <position position="64"/>
    </location>
</feature>
<feature type="binding site" evidence="9">
    <location>
        <position position="64"/>
    </location>
    <ligand>
        <name>Zn(2+)</name>
        <dbReference type="ChEBI" id="CHEBI:29105"/>
        <label>2</label>
        <note>catalytic</note>
    </ligand>
</feature>
<evidence type="ECO:0000256" key="8">
    <source>
        <dbReference type="ARBA" id="ARBA00022833"/>
    </source>
</evidence>
<gene>
    <name evidence="9 11" type="primary">rnz</name>
    <name evidence="11" type="ORF">HYG87_08655</name>
</gene>
<feature type="binding site" evidence="9">
    <location>
        <position position="62"/>
    </location>
    <ligand>
        <name>Zn(2+)</name>
        <dbReference type="ChEBI" id="CHEBI:29105"/>
        <label>1</label>
        <note>catalytic</note>
    </ligand>
</feature>
<accession>A0A8T8K5K8</accession>
<organism evidence="11 12">
    <name type="scientific">Methanobacterium alkalithermotolerans</name>
    <dbReference type="NCBI Taxonomy" id="2731220"/>
    <lineage>
        <taxon>Archaea</taxon>
        <taxon>Methanobacteriati</taxon>
        <taxon>Methanobacteriota</taxon>
        <taxon>Methanomada group</taxon>
        <taxon>Methanobacteria</taxon>
        <taxon>Methanobacteriales</taxon>
        <taxon>Methanobacteriaceae</taxon>
        <taxon>Methanobacterium</taxon>
    </lineage>
</organism>
<comment type="catalytic activity">
    <reaction evidence="1 9">
        <text>Endonucleolytic cleavage of RNA, removing extra 3' nucleotides from tRNA precursor, generating 3' termini of tRNAs. A 3'-hydroxy group is left at the tRNA terminus and a 5'-phosphoryl group is left at the trailer molecule.</text>
        <dbReference type="EC" id="3.1.26.11"/>
    </reaction>
</comment>
<dbReference type="PANTHER" id="PTHR46018">
    <property type="entry name" value="ZINC PHOSPHODIESTERASE ELAC PROTEIN 1"/>
    <property type="match status" value="1"/>
</dbReference>
<dbReference type="NCBIfam" id="NF000801">
    <property type="entry name" value="PRK00055.1-3"/>
    <property type="match status" value="1"/>
</dbReference>
<keyword evidence="8 9" id="KW-0862">Zinc</keyword>
<evidence type="ECO:0000256" key="2">
    <source>
        <dbReference type="ARBA" id="ARBA00011738"/>
    </source>
</evidence>
<evidence type="ECO:0000256" key="3">
    <source>
        <dbReference type="ARBA" id="ARBA00022694"/>
    </source>
</evidence>
<dbReference type="GO" id="GO:0008270">
    <property type="term" value="F:zinc ion binding"/>
    <property type="evidence" value="ECO:0007669"/>
    <property type="project" value="UniProtKB-UniRule"/>
</dbReference>
<dbReference type="InterPro" id="IPR001279">
    <property type="entry name" value="Metallo-B-lactamas"/>
</dbReference>
<dbReference type="Pfam" id="PF23023">
    <property type="entry name" value="Anti-Pycsar_Apyc1"/>
    <property type="match status" value="1"/>
</dbReference>
<evidence type="ECO:0000256" key="9">
    <source>
        <dbReference type="HAMAP-Rule" id="MF_01818"/>
    </source>
</evidence>
<dbReference type="EC" id="3.1.26.11" evidence="9"/>
<dbReference type="CDD" id="cd07717">
    <property type="entry name" value="RNaseZ_ZiPD-like_MBL-fold"/>
    <property type="match status" value="1"/>
</dbReference>
<comment type="function">
    <text evidence="9">Zinc phosphodiesterase, which displays some tRNA 3'-processing endonuclease activity. Probably involved in tRNA maturation, by removing a 3'-trailer from precursor tRNA.</text>
</comment>
<protein>
    <recommendedName>
        <fullName evidence="9">Ribonuclease Z</fullName>
        <shortName evidence="9">RNase Z</shortName>
        <ecNumber evidence="9">3.1.26.11</ecNumber>
    </recommendedName>
    <alternativeName>
        <fullName evidence="9">tRNA 3 endonuclease</fullName>
    </alternativeName>
    <alternativeName>
        <fullName evidence="9">tRNase Z</fullName>
    </alternativeName>
</protein>
<dbReference type="Pfam" id="PF12706">
    <property type="entry name" value="Lactamase_B_2"/>
    <property type="match status" value="1"/>
</dbReference>
<dbReference type="HAMAP" id="MF_01818">
    <property type="entry name" value="RNase_Z_BN"/>
    <property type="match status" value="1"/>
</dbReference>
<dbReference type="FunFam" id="3.60.15.10:FF:000002">
    <property type="entry name" value="Ribonuclease Z"/>
    <property type="match status" value="1"/>
</dbReference>
<dbReference type="Proteomes" id="UP000681041">
    <property type="component" value="Chromosome"/>
</dbReference>
<dbReference type="SUPFAM" id="SSF56281">
    <property type="entry name" value="Metallo-hydrolase/oxidoreductase"/>
    <property type="match status" value="1"/>
</dbReference>
<keyword evidence="3 9" id="KW-0819">tRNA processing</keyword>
<dbReference type="InterPro" id="IPR036866">
    <property type="entry name" value="RibonucZ/Hydroxyglut_hydro"/>
</dbReference>
<keyword evidence="5 9" id="KW-0479">Metal-binding</keyword>
<dbReference type="InterPro" id="IPR013471">
    <property type="entry name" value="RNase_Z/BN"/>
</dbReference>
<keyword evidence="12" id="KW-1185">Reference proteome</keyword>
<evidence type="ECO:0000313" key="11">
    <source>
        <dbReference type="EMBL" id="QUH23824.1"/>
    </source>
</evidence>
<feature type="binding site" evidence="9">
    <location>
        <position position="264"/>
    </location>
    <ligand>
        <name>Zn(2+)</name>
        <dbReference type="ChEBI" id="CHEBI:29105"/>
        <label>2</label>
        <note>catalytic</note>
    </ligand>
</feature>
<evidence type="ECO:0000313" key="12">
    <source>
        <dbReference type="Proteomes" id="UP000681041"/>
    </source>
</evidence>
<dbReference type="NCBIfam" id="TIGR02651">
    <property type="entry name" value="RNase_Z"/>
    <property type="match status" value="1"/>
</dbReference>
<feature type="binding site" evidence="9">
    <location>
        <position position="60"/>
    </location>
    <ligand>
        <name>Zn(2+)</name>
        <dbReference type="ChEBI" id="CHEBI:29105"/>
        <label>1</label>
        <note>catalytic</note>
    </ligand>
</feature>
<feature type="domain" description="Metallo-beta-lactamase" evidence="10">
    <location>
        <begin position="197"/>
        <end position="265"/>
    </location>
</feature>
<evidence type="ECO:0000256" key="5">
    <source>
        <dbReference type="ARBA" id="ARBA00022723"/>
    </source>
</evidence>
<sequence length="298" mass="33031">MELIFLGTSSAVPSKYRNHSAIALKAFGEIILFDCGEGTQRQMVQLKLSPMKVNNIFITHLHGDHILGIPGIIQSMGFRGRKEKLNIYGPPGIAMVIDSIMNLGYFTLNFNIEVHEIDGGILIDEKEYAIECAKTEHSIPNFSYSIIEKKKPRFLRKKALELGIEPGPDFGKLHAGTSVEVNGKIIKPEDVLGEPRKGIKIVYSGDTRPCDALIDLAMDADILIHESTFQADSPDKAEETCHSTAQEAANVALQARAKKLILTHISTRYKKSKILEKSAKEIFKNSMVAEDLMVVKVK</sequence>
<dbReference type="Gene3D" id="3.60.15.10">
    <property type="entry name" value="Ribonuclease Z/Hydroxyacylglutathione hydrolase-like"/>
    <property type="match status" value="1"/>
</dbReference>
<feature type="binding site" evidence="9">
    <location>
        <position position="137"/>
    </location>
    <ligand>
        <name>Zn(2+)</name>
        <dbReference type="ChEBI" id="CHEBI:29105"/>
        <label>1</label>
        <note>catalytic</note>
    </ligand>
</feature>
<name>A0A8T8K5K8_9EURY</name>
<keyword evidence="4 9" id="KW-0540">Nuclease</keyword>
<dbReference type="GO" id="GO:0042781">
    <property type="term" value="F:3'-tRNA processing endoribonuclease activity"/>
    <property type="evidence" value="ECO:0007669"/>
    <property type="project" value="UniProtKB-UniRule"/>
</dbReference>